<evidence type="ECO:0000313" key="8">
    <source>
        <dbReference type="EMBL" id="KAL3807624.1"/>
    </source>
</evidence>
<keyword evidence="2 6" id="KW-0812">Transmembrane</keyword>
<dbReference type="InterPro" id="IPR024989">
    <property type="entry name" value="MFS_assoc_dom"/>
</dbReference>
<protein>
    <recommendedName>
        <fullName evidence="7">AAA+ ATPase domain-containing protein</fullName>
    </recommendedName>
</protein>
<dbReference type="Pfam" id="PF12832">
    <property type="entry name" value="MFS_1_like"/>
    <property type="match status" value="1"/>
</dbReference>
<feature type="region of interest" description="Disordered" evidence="5">
    <location>
        <begin position="904"/>
        <end position="938"/>
    </location>
</feature>
<dbReference type="SMART" id="SM00382">
    <property type="entry name" value="AAA"/>
    <property type="match status" value="1"/>
</dbReference>
<feature type="non-terminal residue" evidence="8">
    <location>
        <position position="1"/>
    </location>
</feature>
<dbReference type="EMBL" id="JALLPB020000606">
    <property type="protein sequence ID" value="KAL3807624.1"/>
    <property type="molecule type" value="Genomic_DNA"/>
</dbReference>
<dbReference type="GO" id="GO:0016020">
    <property type="term" value="C:membrane"/>
    <property type="evidence" value="ECO:0007669"/>
    <property type="project" value="UniProtKB-SubCell"/>
</dbReference>
<dbReference type="Proteomes" id="UP001530377">
    <property type="component" value="Unassembled WGS sequence"/>
</dbReference>
<dbReference type="InterPro" id="IPR052267">
    <property type="entry name" value="N-DRC_Component"/>
</dbReference>
<evidence type="ECO:0000256" key="6">
    <source>
        <dbReference type="SAM" id="Phobius"/>
    </source>
</evidence>
<evidence type="ECO:0000256" key="1">
    <source>
        <dbReference type="ARBA" id="ARBA00004141"/>
    </source>
</evidence>
<feature type="transmembrane region" description="Helical" evidence="6">
    <location>
        <begin position="345"/>
        <end position="367"/>
    </location>
</feature>
<dbReference type="SUPFAM" id="SSF52540">
    <property type="entry name" value="P-loop containing nucleoside triphosphate hydrolases"/>
    <property type="match status" value="1"/>
</dbReference>
<dbReference type="Pfam" id="PF00004">
    <property type="entry name" value="AAA"/>
    <property type="match status" value="1"/>
</dbReference>
<evidence type="ECO:0000256" key="5">
    <source>
        <dbReference type="SAM" id="MobiDB-lite"/>
    </source>
</evidence>
<name>A0ABD3R3R8_9STRA</name>
<evidence type="ECO:0000313" key="9">
    <source>
        <dbReference type="Proteomes" id="UP001530377"/>
    </source>
</evidence>
<comment type="caution">
    <text evidence="8">The sequence shown here is derived from an EMBL/GenBank/DDBJ whole genome shotgun (WGS) entry which is preliminary data.</text>
</comment>
<dbReference type="PROSITE" id="PS50096">
    <property type="entry name" value="IQ"/>
    <property type="match status" value="1"/>
</dbReference>
<dbReference type="InterPro" id="IPR027417">
    <property type="entry name" value="P-loop_NTPase"/>
</dbReference>
<keyword evidence="3 6" id="KW-1133">Transmembrane helix</keyword>
<accession>A0ABD3R3R8</accession>
<dbReference type="InterPro" id="IPR036259">
    <property type="entry name" value="MFS_trans_sf"/>
</dbReference>
<dbReference type="SUPFAM" id="SSF103473">
    <property type="entry name" value="MFS general substrate transporter"/>
    <property type="match status" value="1"/>
</dbReference>
<dbReference type="PANTHER" id="PTHR14690">
    <property type="entry name" value="IQ MOTIF CONTAINING WITH AAA DOMAIN 1"/>
    <property type="match status" value="1"/>
</dbReference>
<keyword evidence="4 6" id="KW-0472">Membrane</keyword>
<feature type="transmembrane region" description="Helical" evidence="6">
    <location>
        <begin position="255"/>
        <end position="273"/>
    </location>
</feature>
<dbReference type="Gene3D" id="1.10.8.60">
    <property type="match status" value="1"/>
</dbReference>
<comment type="subcellular location">
    <subcellularLocation>
        <location evidence="1">Membrane</location>
        <topology evidence="1">Multi-pass membrane protein</topology>
    </subcellularLocation>
</comment>
<feature type="domain" description="AAA+ ATPase" evidence="7">
    <location>
        <begin position="1029"/>
        <end position="1187"/>
    </location>
</feature>
<evidence type="ECO:0000259" key="7">
    <source>
        <dbReference type="SMART" id="SM00382"/>
    </source>
</evidence>
<organism evidence="8 9">
    <name type="scientific">Cyclostephanos tholiformis</name>
    <dbReference type="NCBI Taxonomy" id="382380"/>
    <lineage>
        <taxon>Eukaryota</taxon>
        <taxon>Sar</taxon>
        <taxon>Stramenopiles</taxon>
        <taxon>Ochrophyta</taxon>
        <taxon>Bacillariophyta</taxon>
        <taxon>Coscinodiscophyceae</taxon>
        <taxon>Thalassiosirophycidae</taxon>
        <taxon>Stephanodiscales</taxon>
        <taxon>Stephanodiscaceae</taxon>
        <taxon>Cyclostephanos</taxon>
    </lineage>
</organism>
<reference evidence="8 9" key="1">
    <citation type="submission" date="2024-10" db="EMBL/GenBank/DDBJ databases">
        <title>Updated reference genomes for cyclostephanoid diatoms.</title>
        <authorList>
            <person name="Roberts W.R."/>
            <person name="Alverson A.J."/>
        </authorList>
    </citation>
    <scope>NUCLEOTIDE SEQUENCE [LARGE SCALE GENOMIC DNA]</scope>
    <source>
        <strain evidence="8 9">AJA228-03</strain>
    </source>
</reference>
<dbReference type="PANTHER" id="PTHR14690:SF0">
    <property type="entry name" value="IQ MOTIF CONTAINING WITH AAA DOMAIN 1"/>
    <property type="match status" value="1"/>
</dbReference>
<feature type="region of interest" description="Disordered" evidence="5">
    <location>
        <begin position="784"/>
        <end position="827"/>
    </location>
</feature>
<dbReference type="InterPro" id="IPR003959">
    <property type="entry name" value="ATPase_AAA_core"/>
</dbReference>
<dbReference type="Gene3D" id="3.40.50.300">
    <property type="entry name" value="P-loop containing nucleotide triphosphate hydrolases"/>
    <property type="match status" value="1"/>
</dbReference>
<sequence length="1306" mass="145691">IIAASVVVGAVEGIASSSTPSSSSVHPPPSSSKRRHHLHNDDDDNDDDDDFVNDRIVTAEKVIIAFDRNDRRRDTVQIVAPSSSPSSSSTVHHPHKNRIRLLYFLFRVSTAIPNPFMTLYMKHVGLDAASIGKLQAIRPVVTMMCAPLWGGLADGTGRRKSVLMTAFLLSFLCRLSARVLSGNVIHFAISLCVTSAFYAPVSSLLDSIVVSSLGEHDKVNFGRLRLWGELGSGVASSVMINVINREDGMGFEYMFLLHAISSVIALISMAYCVPTSATMTTTSTAKATSTAEMATTTAKAATTTERMYAEHGMTDVAGRDIGLYRVFHSLGGTLAWWYSGSLGGIFGTDAVMFASVCCLPLCFYLYAGVGTGLDLLTKLGFLTAEAIRSGIFAILWSTATVRVNRSSPSNLDGPDDDGGGVQGHRAHLGELPGGNPVQNVGYAHRLLGRREGIGFIFVHGESIDLLWDESISKLKILVDEEDSQDSTKTLSINEAYHCFAKLYIKYSIILSDLNSCYESSMQPQKRLDIKSTLEHVICRVISLRHLLVKWCPPNPDVASSGENQAPFPWEYFNLDRELKELCVSPAKLETVTPVFIKEDQTETHQHRNSTIALLIRDAFGSEVKQMDEKSWGVGIATTSDFAFKERSKSENKWAYSLGLKEVTHVIPSDQAAAKIQSIVRGHLTRKNTAIKKRWLDRLVGLRSNSDAAELVELEKYIIGIRERRQKEQQNCRESYDNDLHHLKDVVREEEGFAIQNELREERIRWITEHTISTNMLPDSFEGFYAKDNPPDEKENMTTSANEKQQKGEKIAKNKKGERPADVEEAERPVLSAPQALLDSIKNCTRIYDERWKQRNLGPDRIKTQQHDIEMAKDLIIRGLVKAELTKSVDEKLLSSILKIKATQDASTNNLKSKKNDEKGQDKKAKGEKAGKKEKPLPGAMLPGMQDMTHDAMLGVLVQNGLIFVPEGHRIKNFIGGIENGRPTIPSTDKQERWIPNDPSSFQLRKAAMEYCILPLGSESIRSNLQNDESVRSILFYGHEGSGKTLMVQTIASEVGAMVIKLASSSIGNSFGGDEGAMKLIHMVFAVAREKTYSPVIIYLDDCHEIFMCKSKRTGDGIPTEAEMQRFKKPLLIYKNLALKREDRVLVLGCTNMPESVDVKLLMWKGTPGVKPEKQGFFEHSLYFPLANHADRVMMWRELIRRRISSYDQLQSRIPPALDFAALAHMSDRINCGEISFIVDSVLSENRVHDLPSIPLMEHEFASYFSQEHKLDDTRFLCFTRQVTNLDSLWKSINNPESNNPEKKKKK</sequence>
<feature type="transmembrane region" description="Helical" evidence="6">
    <location>
        <begin position="185"/>
        <end position="205"/>
    </location>
</feature>
<feature type="compositionally biased region" description="Basic and acidic residues" evidence="5">
    <location>
        <begin position="803"/>
        <end position="827"/>
    </location>
</feature>
<gene>
    <name evidence="8" type="ORF">ACHAXA_005254</name>
</gene>
<feature type="compositionally biased region" description="Low complexity" evidence="5">
    <location>
        <begin position="16"/>
        <end position="25"/>
    </location>
</feature>
<feature type="region of interest" description="Disordered" evidence="5">
    <location>
        <begin position="15"/>
        <end position="51"/>
    </location>
</feature>
<feature type="transmembrane region" description="Helical" evidence="6">
    <location>
        <begin position="226"/>
        <end position="243"/>
    </location>
</feature>
<keyword evidence="9" id="KW-1185">Reference proteome</keyword>
<feature type="transmembrane region" description="Helical" evidence="6">
    <location>
        <begin position="322"/>
        <end position="339"/>
    </location>
</feature>
<dbReference type="Gene3D" id="1.20.1250.20">
    <property type="entry name" value="MFS general substrate transporter like domains"/>
    <property type="match status" value="1"/>
</dbReference>
<dbReference type="InterPro" id="IPR003593">
    <property type="entry name" value="AAA+_ATPase"/>
</dbReference>
<feature type="compositionally biased region" description="Acidic residues" evidence="5">
    <location>
        <begin position="41"/>
        <end position="51"/>
    </location>
</feature>
<evidence type="ECO:0000256" key="3">
    <source>
        <dbReference type="ARBA" id="ARBA00022989"/>
    </source>
</evidence>
<proteinExistence type="predicted"/>
<feature type="compositionally biased region" description="Basic and acidic residues" evidence="5">
    <location>
        <begin position="913"/>
        <end position="935"/>
    </location>
</feature>
<evidence type="ECO:0000256" key="4">
    <source>
        <dbReference type="ARBA" id="ARBA00023136"/>
    </source>
</evidence>
<evidence type="ECO:0000256" key="2">
    <source>
        <dbReference type="ARBA" id="ARBA00022692"/>
    </source>
</evidence>